<organism evidence="1 2">
    <name type="scientific">Desulfurococcus amylolyticus (strain DSM 18924 / JCM 16383 / VKM B-2413 / 1221n)</name>
    <name type="common">Desulfurococcus kamchatkensis</name>
    <dbReference type="NCBI Taxonomy" id="490899"/>
    <lineage>
        <taxon>Archaea</taxon>
        <taxon>Thermoproteota</taxon>
        <taxon>Thermoprotei</taxon>
        <taxon>Desulfurococcales</taxon>
        <taxon>Desulfurococcaceae</taxon>
        <taxon>Desulfurococcus</taxon>
    </lineage>
</organism>
<evidence type="ECO:0000313" key="1">
    <source>
        <dbReference type="EMBL" id="ACL10413.1"/>
    </source>
</evidence>
<dbReference type="AlphaFoldDB" id="B8D3D1"/>
<protein>
    <submittedName>
        <fullName evidence="1">Uncharacterized protein</fullName>
    </submittedName>
</protein>
<dbReference type="GeneID" id="7170411"/>
<dbReference type="EMBL" id="CP001140">
    <property type="protein sequence ID" value="ACL10413.1"/>
    <property type="molecule type" value="Genomic_DNA"/>
</dbReference>
<dbReference type="KEGG" id="dka:DKAM_0084"/>
<dbReference type="Proteomes" id="UP000006903">
    <property type="component" value="Chromosome"/>
</dbReference>
<dbReference type="HOGENOM" id="CLU_1623397_0_0_2"/>
<dbReference type="RefSeq" id="WP_012607755.1">
    <property type="nucleotide sequence ID" value="NC_011766.1"/>
</dbReference>
<accession>B8D3D1</accession>
<dbReference type="eggNOG" id="arCOG06133">
    <property type="taxonomic scope" value="Archaea"/>
</dbReference>
<name>B8D3D1_DESA1</name>
<sequence length="163" mass="18292">MVVLYIKYGKYVTALGFGAKGCASPYDVRLGYKSPDGYGYAIWTFIIQCSVLKDDTSNTIGVSAWLYTLTGIHMVLGFASNAVVATTDFPELAYRLTGTGGYPKERIQDAFFHTFVKYDNIHRTNVARILAENAYVADNDFIDYFNRYTDVDNIKLIITAYIP</sequence>
<proteinExistence type="predicted"/>
<gene>
    <name evidence="1" type="ordered locus">DKAM_0084</name>
</gene>
<reference evidence="1 2" key="1">
    <citation type="journal article" date="2009" name="J. Bacteriol.">
        <title>Complete genome sequence of the anaerobic, protein-degrading hyperthermophilic crenarchaeon Desulfurococcus kamchatkensis.</title>
        <authorList>
            <person name="Ravin N.V."/>
            <person name="Mardanov A.V."/>
            <person name="Beletsky A.V."/>
            <person name="Kublanov I.V."/>
            <person name="Kolganova T.V."/>
            <person name="Lebedinsky A.V."/>
            <person name="Chernyh N.A."/>
            <person name="Bonch-Osmolovskaya E.A."/>
            <person name="Skryabin K.G."/>
        </authorList>
    </citation>
    <scope>NUCLEOTIDE SEQUENCE [LARGE SCALE GENOMIC DNA]</scope>
    <source>
        <strain evidence="2">DSM 18924 / JCM 16383 / VKM B-2413 / 1221n</strain>
    </source>
</reference>
<evidence type="ECO:0000313" key="2">
    <source>
        <dbReference type="Proteomes" id="UP000006903"/>
    </source>
</evidence>